<dbReference type="InterPro" id="IPR001138">
    <property type="entry name" value="Zn2Cys6_DnaBD"/>
</dbReference>
<feature type="domain" description="Zn(2)-C6 fungal-type" evidence="7">
    <location>
        <begin position="12"/>
        <end position="40"/>
    </location>
</feature>
<dbReference type="PROSITE" id="PS50048">
    <property type="entry name" value="ZN2_CY6_FUNGAL_2"/>
    <property type="match status" value="1"/>
</dbReference>
<dbReference type="Pfam" id="PF00172">
    <property type="entry name" value="Zn_clus"/>
    <property type="match status" value="1"/>
</dbReference>
<dbReference type="Gene3D" id="4.10.240.10">
    <property type="entry name" value="Zn(2)-C6 fungal-type DNA-binding domain"/>
    <property type="match status" value="1"/>
</dbReference>
<keyword evidence="9" id="KW-1185">Reference proteome</keyword>
<keyword evidence="6" id="KW-0539">Nucleus</keyword>
<dbReference type="InterPro" id="IPR052360">
    <property type="entry name" value="Transcr_Regulatory_Proteins"/>
</dbReference>
<dbReference type="SUPFAM" id="SSF57701">
    <property type="entry name" value="Zn2/Cys6 DNA-binding domain"/>
    <property type="match status" value="1"/>
</dbReference>
<dbReference type="GO" id="GO:0008270">
    <property type="term" value="F:zinc ion binding"/>
    <property type="evidence" value="ECO:0007669"/>
    <property type="project" value="InterPro"/>
</dbReference>
<evidence type="ECO:0000256" key="2">
    <source>
        <dbReference type="ARBA" id="ARBA00022833"/>
    </source>
</evidence>
<sequence length="509" mass="57483">MPRSGTSRVKTGCTTCKIRRVKCDEARPFCTRCLSTGRKCDGYVAPPTINYSWAQLLRACPPQNVHSAIAQPNIDGAAAAAERAMNFYQRVAGPAFAGSLNKYFWNSVVLQVSNQEPVASHAVLALSSLYESYCKGEEKKRGNSFAVWHYNHAIKLLRTTTDRALILFVCVLFICIELLRNNHQDAIAHCRHGINILNEVHTESDFLRNHVTPAIRYLSIVPYHYGADPNSFPILGKPLPSSTSQISSASEGHARFVSLHLRMTRYLANCLESRLRCGHAGPDPDAKWTREFIIVDLETWHMSLQALKARENLGEKDRDVLRLLEIRYIASKLNMETSVSDSELVYDKHLDKFRAILMLASQAAANNAQTFPDKTSQWGSECALELGFSPLMYPVVTKCRILKLRLEALRLMKKLLRPQCNIWEKSVTYLVARRVVEIEHGIHLGGDDFGVPEGDGELPPEENRVVDVDFGMRDIQSRRPYEKKVRIVMKQADGKGYSVRDEWLPLPCK</sequence>
<keyword evidence="3" id="KW-0805">Transcription regulation</keyword>
<dbReference type="GO" id="GO:0000981">
    <property type="term" value="F:DNA-binding transcription factor activity, RNA polymerase II-specific"/>
    <property type="evidence" value="ECO:0007669"/>
    <property type="project" value="InterPro"/>
</dbReference>
<reference evidence="8 9" key="1">
    <citation type="submission" date="2016-11" db="EMBL/GenBank/DDBJ databases">
        <title>Draft Genome Assembly of Colletotrichum chlorophyti a pathogen of herbaceous plants.</title>
        <authorList>
            <person name="Gan P."/>
            <person name="Narusaka M."/>
            <person name="Tsushima A."/>
            <person name="Narusaka Y."/>
            <person name="Takano Y."/>
            <person name="Shirasu K."/>
        </authorList>
    </citation>
    <scope>NUCLEOTIDE SEQUENCE [LARGE SCALE GENOMIC DNA]</scope>
    <source>
        <strain evidence="8 9">NTL11</strain>
    </source>
</reference>
<evidence type="ECO:0000256" key="6">
    <source>
        <dbReference type="ARBA" id="ARBA00023242"/>
    </source>
</evidence>
<comment type="caution">
    <text evidence="8">The sequence shown here is derived from an EMBL/GenBank/DDBJ whole genome shotgun (WGS) entry which is preliminary data.</text>
</comment>
<dbReference type="PANTHER" id="PTHR36206">
    <property type="entry name" value="ASPERCRYPTIN BIOSYNTHESIS CLUSTER-SPECIFIC TRANSCRIPTION REGULATOR ATNN-RELATED"/>
    <property type="match status" value="1"/>
</dbReference>
<name>A0A1Q8R9F1_9PEZI</name>
<dbReference type="EMBL" id="MPGH01000269">
    <property type="protein sequence ID" value="OLN80978.1"/>
    <property type="molecule type" value="Genomic_DNA"/>
</dbReference>
<dbReference type="STRING" id="708187.A0A1Q8R9F1"/>
<evidence type="ECO:0000256" key="5">
    <source>
        <dbReference type="ARBA" id="ARBA00023163"/>
    </source>
</evidence>
<dbReference type="PANTHER" id="PTHR36206:SF16">
    <property type="entry name" value="TRANSCRIPTION FACTOR DOMAIN-CONTAINING PROTEIN-RELATED"/>
    <property type="match status" value="1"/>
</dbReference>
<dbReference type="PROSITE" id="PS00463">
    <property type="entry name" value="ZN2_CY6_FUNGAL_1"/>
    <property type="match status" value="1"/>
</dbReference>
<dbReference type="GO" id="GO:0003677">
    <property type="term" value="F:DNA binding"/>
    <property type="evidence" value="ECO:0007669"/>
    <property type="project" value="UniProtKB-KW"/>
</dbReference>
<evidence type="ECO:0000259" key="7">
    <source>
        <dbReference type="PROSITE" id="PS50048"/>
    </source>
</evidence>
<keyword evidence="4" id="KW-0238">DNA-binding</keyword>
<evidence type="ECO:0000313" key="8">
    <source>
        <dbReference type="EMBL" id="OLN80978.1"/>
    </source>
</evidence>
<evidence type="ECO:0000256" key="3">
    <source>
        <dbReference type="ARBA" id="ARBA00023015"/>
    </source>
</evidence>
<evidence type="ECO:0000313" key="9">
    <source>
        <dbReference type="Proteomes" id="UP000186583"/>
    </source>
</evidence>
<proteinExistence type="predicted"/>
<gene>
    <name evidence="8" type="ORF">CCHL11_10260</name>
</gene>
<dbReference type="InterPro" id="IPR036864">
    <property type="entry name" value="Zn2-C6_fun-type_DNA-bd_sf"/>
</dbReference>
<keyword evidence="5" id="KW-0804">Transcription</keyword>
<dbReference type="AlphaFoldDB" id="A0A1Q8R9F1"/>
<evidence type="ECO:0000256" key="1">
    <source>
        <dbReference type="ARBA" id="ARBA00022723"/>
    </source>
</evidence>
<keyword evidence="2" id="KW-0862">Zinc</keyword>
<organism evidence="8 9">
    <name type="scientific">Colletotrichum chlorophyti</name>
    <dbReference type="NCBI Taxonomy" id="708187"/>
    <lineage>
        <taxon>Eukaryota</taxon>
        <taxon>Fungi</taxon>
        <taxon>Dikarya</taxon>
        <taxon>Ascomycota</taxon>
        <taxon>Pezizomycotina</taxon>
        <taxon>Sordariomycetes</taxon>
        <taxon>Hypocreomycetidae</taxon>
        <taxon>Glomerellales</taxon>
        <taxon>Glomerellaceae</taxon>
        <taxon>Colletotrichum</taxon>
    </lineage>
</organism>
<dbReference type="OrthoDB" id="2593732at2759"/>
<dbReference type="Proteomes" id="UP000186583">
    <property type="component" value="Unassembled WGS sequence"/>
</dbReference>
<dbReference type="SMART" id="SM00066">
    <property type="entry name" value="GAL4"/>
    <property type="match status" value="1"/>
</dbReference>
<keyword evidence="1" id="KW-0479">Metal-binding</keyword>
<protein>
    <submittedName>
        <fullName evidence="8">Transcriptional regulatory protein moc3-like protein 12</fullName>
    </submittedName>
</protein>
<dbReference type="CDD" id="cd00067">
    <property type="entry name" value="GAL4"/>
    <property type="match status" value="1"/>
</dbReference>
<accession>A0A1Q8R9F1</accession>
<evidence type="ECO:0000256" key="4">
    <source>
        <dbReference type="ARBA" id="ARBA00023125"/>
    </source>
</evidence>